<reference evidence="1" key="1">
    <citation type="journal article" date="2020" name="Stud. Mycol.">
        <title>101 Dothideomycetes genomes: a test case for predicting lifestyles and emergence of pathogens.</title>
        <authorList>
            <person name="Haridas S."/>
            <person name="Albert R."/>
            <person name="Binder M."/>
            <person name="Bloem J."/>
            <person name="Labutti K."/>
            <person name="Salamov A."/>
            <person name="Andreopoulos B."/>
            <person name="Baker S."/>
            <person name="Barry K."/>
            <person name="Bills G."/>
            <person name="Bluhm B."/>
            <person name="Cannon C."/>
            <person name="Castanera R."/>
            <person name="Culley D."/>
            <person name="Daum C."/>
            <person name="Ezra D."/>
            <person name="Gonzalez J."/>
            <person name="Henrissat B."/>
            <person name="Kuo A."/>
            <person name="Liang C."/>
            <person name="Lipzen A."/>
            <person name="Lutzoni F."/>
            <person name="Magnuson J."/>
            <person name="Mondo S."/>
            <person name="Nolan M."/>
            <person name="Ohm R."/>
            <person name="Pangilinan J."/>
            <person name="Park H.-J."/>
            <person name="Ramirez L."/>
            <person name="Alfaro M."/>
            <person name="Sun H."/>
            <person name="Tritt A."/>
            <person name="Yoshinaga Y."/>
            <person name="Zwiers L.-H."/>
            <person name="Turgeon B."/>
            <person name="Goodwin S."/>
            <person name="Spatafora J."/>
            <person name="Crous P."/>
            <person name="Grigoriev I."/>
        </authorList>
    </citation>
    <scope>NUCLEOTIDE SEQUENCE</scope>
    <source>
        <strain evidence="1">ATCC 200398</strain>
    </source>
</reference>
<sequence length="282" mass="31238">MVLNGDGEEHAKAGSSWPRNLSHSQPYAWPEIGGGPIYWGSVKVDAVKVRCGCRLDGGRASGKRFIQNKSLVAGKTTKSFAAQIRLAFDLVASEDEDLLLLLKEAAPGTDSRYVTFKGTEFDFKIVARANHRQMRKREYCALEMKNAQPAEAAHWGETGCSFSVTVLIVVSSVAGKIEIWQTATWEQTTERRKQSLSILARRILAPAHLKPAAVRASQQGEAVETAPKISATTATRPTRLFHYLQSPHHCQTEGSTYFFLHQTRRRSFPRSSTLARPARGMP</sequence>
<proteinExistence type="predicted"/>
<keyword evidence="2" id="KW-1185">Reference proteome</keyword>
<accession>A0ACB6QS03</accession>
<gene>
    <name evidence="1" type="ORF">BDR25DRAFT_357224</name>
</gene>
<evidence type="ECO:0000313" key="2">
    <source>
        <dbReference type="Proteomes" id="UP000799755"/>
    </source>
</evidence>
<name>A0ACB6QS03_9PLEO</name>
<comment type="caution">
    <text evidence="1">The sequence shown here is derived from an EMBL/GenBank/DDBJ whole genome shotgun (WGS) entry which is preliminary data.</text>
</comment>
<evidence type="ECO:0000313" key="1">
    <source>
        <dbReference type="EMBL" id="KAF2468862.1"/>
    </source>
</evidence>
<organism evidence="1 2">
    <name type="scientific">Lindgomyces ingoldianus</name>
    <dbReference type="NCBI Taxonomy" id="673940"/>
    <lineage>
        <taxon>Eukaryota</taxon>
        <taxon>Fungi</taxon>
        <taxon>Dikarya</taxon>
        <taxon>Ascomycota</taxon>
        <taxon>Pezizomycotina</taxon>
        <taxon>Dothideomycetes</taxon>
        <taxon>Pleosporomycetidae</taxon>
        <taxon>Pleosporales</taxon>
        <taxon>Lindgomycetaceae</taxon>
        <taxon>Lindgomyces</taxon>
    </lineage>
</organism>
<protein>
    <submittedName>
        <fullName evidence="1">Uncharacterized protein</fullName>
    </submittedName>
</protein>
<dbReference type="EMBL" id="MU003514">
    <property type="protein sequence ID" value="KAF2468862.1"/>
    <property type="molecule type" value="Genomic_DNA"/>
</dbReference>
<dbReference type="Proteomes" id="UP000799755">
    <property type="component" value="Unassembled WGS sequence"/>
</dbReference>